<evidence type="ECO:0000256" key="2">
    <source>
        <dbReference type="PROSITE-ProRule" id="PRU00169"/>
    </source>
</evidence>
<dbReference type="SMART" id="SM00448">
    <property type="entry name" value="REC"/>
    <property type="match status" value="1"/>
</dbReference>
<dbReference type="KEGG" id="geh:HYN69_11665"/>
<feature type="domain" description="Response regulatory" evidence="3">
    <location>
        <begin position="57"/>
        <end position="172"/>
    </location>
</feature>
<evidence type="ECO:0000313" key="5">
    <source>
        <dbReference type="Proteomes" id="UP000244496"/>
    </source>
</evidence>
<dbReference type="Gene3D" id="3.40.50.2300">
    <property type="match status" value="1"/>
</dbReference>
<dbReference type="EMBL" id="CP028918">
    <property type="protein sequence ID" value="AWB49069.1"/>
    <property type="molecule type" value="Genomic_DNA"/>
</dbReference>
<reference evidence="4 5" key="1">
    <citation type="submission" date="2018-04" db="EMBL/GenBank/DDBJ databases">
        <title>Genome sequencing of Gemmobacter.</title>
        <authorList>
            <person name="Yi H."/>
            <person name="Baek M.-G."/>
        </authorList>
    </citation>
    <scope>NUCLEOTIDE SEQUENCE [LARGE SCALE GENOMIC DNA]</scope>
    <source>
        <strain evidence="4 5">HYN0069</strain>
    </source>
</reference>
<evidence type="ECO:0000313" key="4">
    <source>
        <dbReference type="EMBL" id="AWB49069.1"/>
    </source>
</evidence>
<dbReference type="InterPro" id="IPR050595">
    <property type="entry name" value="Bact_response_regulator"/>
</dbReference>
<feature type="modified residue" description="4-aspartylphosphate" evidence="2">
    <location>
        <position position="107"/>
    </location>
</feature>
<evidence type="ECO:0000256" key="1">
    <source>
        <dbReference type="ARBA" id="ARBA00022553"/>
    </source>
</evidence>
<name>A0A2S0UMM2_9RHOB</name>
<keyword evidence="1 2" id="KW-0597">Phosphoprotein</keyword>
<dbReference type="Proteomes" id="UP000244496">
    <property type="component" value="Chromosome"/>
</dbReference>
<dbReference type="GO" id="GO:0000160">
    <property type="term" value="P:phosphorelay signal transduction system"/>
    <property type="evidence" value="ECO:0007669"/>
    <property type="project" value="InterPro"/>
</dbReference>
<dbReference type="Pfam" id="PF00072">
    <property type="entry name" value="Response_reg"/>
    <property type="match status" value="1"/>
</dbReference>
<dbReference type="PANTHER" id="PTHR44591:SF3">
    <property type="entry name" value="RESPONSE REGULATORY DOMAIN-CONTAINING PROTEIN"/>
    <property type="match status" value="1"/>
</dbReference>
<dbReference type="InterPro" id="IPR011006">
    <property type="entry name" value="CheY-like_superfamily"/>
</dbReference>
<protein>
    <submittedName>
        <fullName evidence="4">Response regulator</fullName>
    </submittedName>
</protein>
<dbReference type="SUPFAM" id="SSF52172">
    <property type="entry name" value="CheY-like"/>
    <property type="match status" value="1"/>
</dbReference>
<keyword evidence="5" id="KW-1185">Reference proteome</keyword>
<dbReference type="InterPro" id="IPR001789">
    <property type="entry name" value="Sig_transdc_resp-reg_receiver"/>
</dbReference>
<dbReference type="AlphaFoldDB" id="A0A2S0UMM2"/>
<proteinExistence type="predicted"/>
<accession>A0A2S0UMM2</accession>
<sequence length="183" mass="19687">MQIHAAGLLLFPVLDDSALVSQGNFIPARSETQGTDAHGQRFPDILSPKERILPPARILIVEDEFLIALTTEAELVDAGFIVVGKAANYEKALEIARTTRPDLALMDVRLGAGRDGIEAAIALRAELDLPAIIATGSMDDENRRRAIPAAPLAWLPKPYTGEELVVTVTQALDALHPVVLDPL</sequence>
<dbReference type="PROSITE" id="PS50110">
    <property type="entry name" value="RESPONSE_REGULATORY"/>
    <property type="match status" value="1"/>
</dbReference>
<dbReference type="PANTHER" id="PTHR44591">
    <property type="entry name" value="STRESS RESPONSE REGULATOR PROTEIN 1"/>
    <property type="match status" value="1"/>
</dbReference>
<evidence type="ECO:0000259" key="3">
    <source>
        <dbReference type="PROSITE" id="PS50110"/>
    </source>
</evidence>
<organism evidence="4 5">
    <name type="scientific">Paragemmobacter aquarius</name>
    <dbReference type="NCBI Taxonomy" id="2169400"/>
    <lineage>
        <taxon>Bacteria</taxon>
        <taxon>Pseudomonadati</taxon>
        <taxon>Pseudomonadota</taxon>
        <taxon>Alphaproteobacteria</taxon>
        <taxon>Rhodobacterales</taxon>
        <taxon>Paracoccaceae</taxon>
        <taxon>Paragemmobacter</taxon>
    </lineage>
</organism>
<gene>
    <name evidence="4" type="ORF">HYN69_11665</name>
</gene>